<evidence type="ECO:0000256" key="6">
    <source>
        <dbReference type="ARBA" id="ARBA00023014"/>
    </source>
</evidence>
<dbReference type="SUPFAM" id="SSF54862">
    <property type="entry name" value="4Fe-4S ferredoxins"/>
    <property type="match status" value="1"/>
</dbReference>
<accession>A0A7C4D1N9</accession>
<dbReference type="InterPro" id="IPR001080">
    <property type="entry name" value="3Fe4S_ferredoxin"/>
</dbReference>
<dbReference type="PRINTS" id="PR00352">
    <property type="entry name" value="3FE4SFRDOXIN"/>
</dbReference>
<evidence type="ECO:0000256" key="3">
    <source>
        <dbReference type="ARBA" id="ARBA00022723"/>
    </source>
</evidence>
<keyword evidence="4 7" id="KW-0249">Electron transport</keyword>
<name>A0A7C4D1N9_9CREN</name>
<keyword evidence="6 7" id="KW-0411">Iron-sulfur</keyword>
<gene>
    <name evidence="9" type="ORF">ENU31_02155</name>
</gene>
<organism evidence="9">
    <name type="scientific">Ignisphaera aggregans</name>
    <dbReference type="NCBI Taxonomy" id="334771"/>
    <lineage>
        <taxon>Archaea</taxon>
        <taxon>Thermoproteota</taxon>
        <taxon>Thermoprotei</taxon>
        <taxon>Desulfurococcales</taxon>
        <taxon>Desulfurococcaceae</taxon>
        <taxon>Ignisphaera</taxon>
    </lineage>
</organism>
<evidence type="ECO:0000256" key="5">
    <source>
        <dbReference type="ARBA" id="ARBA00023004"/>
    </source>
</evidence>
<feature type="domain" description="4Fe-4S ferredoxin-type" evidence="8">
    <location>
        <begin position="2"/>
        <end position="30"/>
    </location>
</feature>
<dbReference type="GO" id="GO:0005506">
    <property type="term" value="F:iron ion binding"/>
    <property type="evidence" value="ECO:0007669"/>
    <property type="project" value="UniProtKB-UniRule"/>
</dbReference>
<dbReference type="InterPro" id="IPR051269">
    <property type="entry name" value="Fe-S_cluster_ET"/>
</dbReference>
<dbReference type="Pfam" id="PF13459">
    <property type="entry name" value="Fer4_15"/>
    <property type="match status" value="1"/>
</dbReference>
<evidence type="ECO:0000256" key="7">
    <source>
        <dbReference type="RuleBase" id="RU368020"/>
    </source>
</evidence>
<dbReference type="GO" id="GO:0051536">
    <property type="term" value="F:iron-sulfur cluster binding"/>
    <property type="evidence" value="ECO:0007669"/>
    <property type="project" value="UniProtKB-KW"/>
</dbReference>
<dbReference type="PANTHER" id="PTHR36923">
    <property type="entry name" value="FERREDOXIN"/>
    <property type="match status" value="1"/>
</dbReference>
<evidence type="ECO:0000256" key="2">
    <source>
        <dbReference type="ARBA" id="ARBA00022448"/>
    </source>
</evidence>
<keyword evidence="2 7" id="KW-0813">Transport</keyword>
<dbReference type="Gene3D" id="3.30.70.20">
    <property type="match status" value="1"/>
</dbReference>
<dbReference type="EMBL" id="DTCA01000071">
    <property type="protein sequence ID" value="HGM07202.1"/>
    <property type="molecule type" value="Genomic_DNA"/>
</dbReference>
<comment type="caution">
    <text evidence="9">The sequence shown here is derived from an EMBL/GenBank/DDBJ whole genome shotgun (WGS) entry which is preliminary data.</text>
</comment>
<dbReference type="AlphaFoldDB" id="A0A7C4D1N9"/>
<evidence type="ECO:0000313" key="9">
    <source>
        <dbReference type="EMBL" id="HGM07202.1"/>
    </source>
</evidence>
<sequence length="76" mass="7992">MAKVSVNKELCIACGVCWALAPDVFELDPPTGKTKIKSPYLTKDSESMSEGSIPDNMVETVKNAASSCPTGAISVE</sequence>
<evidence type="ECO:0000256" key="4">
    <source>
        <dbReference type="ARBA" id="ARBA00022982"/>
    </source>
</evidence>
<keyword evidence="5 7" id="KW-0408">Iron</keyword>
<reference evidence="9" key="1">
    <citation type="journal article" date="2020" name="mSystems">
        <title>Genome- and Community-Level Interaction Insights into Carbon Utilization and Element Cycling Functions of Hydrothermarchaeota in Hydrothermal Sediment.</title>
        <authorList>
            <person name="Zhou Z."/>
            <person name="Liu Y."/>
            <person name="Xu W."/>
            <person name="Pan J."/>
            <person name="Luo Z.H."/>
            <person name="Li M."/>
        </authorList>
    </citation>
    <scope>NUCLEOTIDE SEQUENCE [LARGE SCALE GENOMIC DNA]</scope>
    <source>
        <strain evidence="9">SpSt-658</strain>
    </source>
</reference>
<proteinExistence type="predicted"/>
<protein>
    <recommendedName>
        <fullName evidence="7">Ferredoxin</fullName>
    </recommendedName>
</protein>
<keyword evidence="3 7" id="KW-0479">Metal-binding</keyword>
<dbReference type="GO" id="GO:0009055">
    <property type="term" value="F:electron transfer activity"/>
    <property type="evidence" value="ECO:0007669"/>
    <property type="project" value="UniProtKB-UniRule"/>
</dbReference>
<dbReference type="PROSITE" id="PS51379">
    <property type="entry name" value="4FE4S_FER_2"/>
    <property type="match status" value="1"/>
</dbReference>
<dbReference type="PANTHER" id="PTHR36923:SF3">
    <property type="entry name" value="FERREDOXIN"/>
    <property type="match status" value="1"/>
</dbReference>
<evidence type="ECO:0000259" key="8">
    <source>
        <dbReference type="PROSITE" id="PS51379"/>
    </source>
</evidence>
<evidence type="ECO:0000256" key="1">
    <source>
        <dbReference type="ARBA" id="ARBA00001966"/>
    </source>
</evidence>
<dbReference type="InterPro" id="IPR017896">
    <property type="entry name" value="4Fe4S_Fe-S-bd"/>
</dbReference>
<comment type="function">
    <text evidence="7">Ferredoxins are iron-sulfur proteins that transfer electrons in a wide variety of metabolic reactions.</text>
</comment>
<comment type="cofactor">
    <cofactor evidence="1">
        <name>[4Fe-4S] cluster</name>
        <dbReference type="ChEBI" id="CHEBI:49883"/>
    </cofactor>
</comment>